<evidence type="ECO:0000313" key="5">
    <source>
        <dbReference type="EMBL" id="UWN57331.1"/>
    </source>
</evidence>
<comment type="cofactor">
    <cofactor evidence="1">
        <name>pyridoxal 5'-phosphate</name>
        <dbReference type="ChEBI" id="CHEBI:597326"/>
    </cofactor>
</comment>
<organism evidence="5 6">
    <name type="scientific">Alistipes ihumii AP11</name>
    <dbReference type="NCBI Taxonomy" id="1211813"/>
    <lineage>
        <taxon>Bacteria</taxon>
        <taxon>Pseudomonadati</taxon>
        <taxon>Bacteroidota</taxon>
        <taxon>Bacteroidia</taxon>
        <taxon>Bacteroidales</taxon>
        <taxon>Rikenellaceae</taxon>
        <taxon>Alistipes</taxon>
    </lineage>
</organism>
<keyword evidence="2" id="KW-0808">Transferase</keyword>
<dbReference type="Pfam" id="PF00155">
    <property type="entry name" value="Aminotran_1_2"/>
    <property type="match status" value="1"/>
</dbReference>
<dbReference type="PANTHER" id="PTHR13693">
    <property type="entry name" value="CLASS II AMINOTRANSFERASE/8-AMINO-7-OXONONANOATE SYNTHASE"/>
    <property type="match status" value="1"/>
</dbReference>
<dbReference type="PANTHER" id="PTHR13693:SF100">
    <property type="entry name" value="8-AMINO-7-OXONONANOATE SYNTHASE"/>
    <property type="match status" value="1"/>
</dbReference>
<evidence type="ECO:0000256" key="1">
    <source>
        <dbReference type="ARBA" id="ARBA00001933"/>
    </source>
</evidence>
<dbReference type="SUPFAM" id="SSF53383">
    <property type="entry name" value="PLP-dependent transferases"/>
    <property type="match status" value="1"/>
</dbReference>
<keyword evidence="3" id="KW-0663">Pyridoxal phosphate</keyword>
<feature type="domain" description="Aminotransferase class I/classII large" evidence="4">
    <location>
        <begin position="35"/>
        <end position="368"/>
    </location>
</feature>
<gene>
    <name evidence="5" type="ORF">NQ491_00720</name>
</gene>
<dbReference type="Gene3D" id="3.40.640.10">
    <property type="entry name" value="Type I PLP-dependent aspartate aminotransferase-like (Major domain)"/>
    <property type="match status" value="1"/>
</dbReference>
<evidence type="ECO:0000259" key="4">
    <source>
        <dbReference type="Pfam" id="PF00155"/>
    </source>
</evidence>
<reference evidence="5" key="1">
    <citation type="journal article" date="2022" name="Cell">
        <title>Design, construction, and in vivo augmentation of a complex gut microbiome.</title>
        <authorList>
            <person name="Cheng A.G."/>
            <person name="Ho P.Y."/>
            <person name="Aranda-Diaz A."/>
            <person name="Jain S."/>
            <person name="Yu F.B."/>
            <person name="Meng X."/>
            <person name="Wang M."/>
            <person name="Iakiviak M."/>
            <person name="Nagashima K."/>
            <person name="Zhao A."/>
            <person name="Murugkar P."/>
            <person name="Patil A."/>
            <person name="Atabakhsh K."/>
            <person name="Weakley A."/>
            <person name="Yan J."/>
            <person name="Brumbaugh A.R."/>
            <person name="Higginbottom S."/>
            <person name="Dimas A."/>
            <person name="Shiver A.L."/>
            <person name="Deutschbauer A."/>
            <person name="Neff N."/>
            <person name="Sonnenburg J.L."/>
            <person name="Huang K.C."/>
            <person name="Fischbach M.A."/>
        </authorList>
    </citation>
    <scope>NUCLEOTIDE SEQUENCE</scope>
    <source>
        <strain evidence="5">AP11</strain>
    </source>
</reference>
<sequence length="373" mass="41725">MIRETLERLRAEDNLRELPRIEIRGKYVVCDGKRYLNLSSNDYLGLACSDADRKFMQRQPDDGAFLLSNPSSRLVTGNSSDYARLESALSELFGGRSTLVAGSGYLVNAGVLPALTGKGDLILADKLVHASLIDGLRLGEAEWRRFRHNDTEHLECLLARHRDAYRNVWIVTESIFSMDGDCAPLRKLAELKDKYRCKLYVDEAHAFGAYGPGGRGLAAQESVEDACDIRIATLGKAIASQGAFVITDPLTRDLLVNRMRTLIFSTALPPISLRWSEHVVRALPSMDDRRERLREYARTITGDDRHTHIIPIMAGENARAIEMSRRLREAGFWVVPIRYPTVPKGTARIRVSLSAALERADILQFVEACKNIG</sequence>
<dbReference type="InterPro" id="IPR050087">
    <property type="entry name" value="AON_synthase_class-II"/>
</dbReference>
<keyword evidence="6" id="KW-1185">Reference proteome</keyword>
<dbReference type="InterPro" id="IPR015421">
    <property type="entry name" value="PyrdxlP-dep_Trfase_major"/>
</dbReference>
<dbReference type="Proteomes" id="UP001059295">
    <property type="component" value="Chromosome"/>
</dbReference>
<evidence type="ECO:0000256" key="3">
    <source>
        <dbReference type="ARBA" id="ARBA00022898"/>
    </source>
</evidence>
<dbReference type="InterPro" id="IPR015424">
    <property type="entry name" value="PyrdxlP-dep_Trfase"/>
</dbReference>
<dbReference type="EMBL" id="CP102294">
    <property type="protein sequence ID" value="UWN57331.1"/>
    <property type="molecule type" value="Genomic_DNA"/>
</dbReference>
<dbReference type="GeneID" id="82890212"/>
<protein>
    <submittedName>
        <fullName evidence="5">8-amino-7-oxononanoate synthase</fullName>
    </submittedName>
</protein>
<dbReference type="InterPro" id="IPR004839">
    <property type="entry name" value="Aminotransferase_I/II_large"/>
</dbReference>
<dbReference type="RefSeq" id="WP_019245283.1">
    <property type="nucleotide sequence ID" value="NZ_CAPH01000006.1"/>
</dbReference>
<evidence type="ECO:0000313" key="6">
    <source>
        <dbReference type="Proteomes" id="UP001059295"/>
    </source>
</evidence>
<name>A0ABY5V1G0_9BACT</name>
<evidence type="ECO:0000256" key="2">
    <source>
        <dbReference type="ARBA" id="ARBA00022679"/>
    </source>
</evidence>
<dbReference type="CDD" id="cd06454">
    <property type="entry name" value="KBL_like"/>
    <property type="match status" value="1"/>
</dbReference>
<proteinExistence type="predicted"/>
<dbReference type="InterPro" id="IPR015422">
    <property type="entry name" value="PyrdxlP-dep_Trfase_small"/>
</dbReference>
<dbReference type="Gene3D" id="3.90.1150.10">
    <property type="entry name" value="Aspartate Aminotransferase, domain 1"/>
    <property type="match status" value="1"/>
</dbReference>
<accession>A0ABY5V1G0</accession>